<keyword evidence="2 6" id="KW-0808">Transferase</keyword>
<dbReference type="NCBIfam" id="TIGR02013">
    <property type="entry name" value="rpoB"/>
    <property type="match status" value="1"/>
</dbReference>
<sequence>MAAARNATTNSPKNGRSAERLSFAKISDHLNVPDLLALQTESFDWLVGNDIWKARVAEAQKAGRQDLPNRTGLDEIFEEISPIEDLGETMQLSFTNPELEPEKYTIDECKEKGKTYSAPLYVNAEFMNHLTGEIKTQTVFMGDFPLMTPKGTFVINGTERVVVSQLVRSPGVYFNREQEKTSDKDIYSARVIPSRGAWLEFEIDKRDQVGVRIDRKRKQSVTVFLKALGLTSEQILEEFKGYASIELTLEKDNILTKEEALKDIYRKLRPGEQVAAEAARALLDNFFFNSKRYDLAKVGRYKINRKLGLEAPLSDSVLTLQDILATIKYLVALHDNQTTLKGLRDGKMTDINIDIDDIDHFGNRRIRAVGELIQNQVRTGLSRMERVVRERMTTQDIEAITPQTLINVRPVVAAIKEFFGTSQLSQFMDQNNPLAGLTHKRRLSALGPGGLSRDRAGVEVRDVHPSHYGRMCPIETPEGPNIGLIGSLASFAQINAFGFIETPYRRVLNNKVTETIDYLTASEEDDFIVAQANAPLTKDSHFAEARVLARKKGGEVDLVPAEDIGYMDVSPRQMVSVATSLIPFLEHDDANRALMGANMQRQAVPLLLSDSPLVGTGMEVYTAIDAGDVLTAQKPGVVSEVSADVVTIQLDEGGTQDYYLRKFSRSNQGTSFNHRVIVNAGERIEAGEVIADGPATDQGELALGKNLLVAFMPWEGYNFEDAIILSQNLVKDDTLSSIHIEEYEVDARDTKLGKEEITRDLPNVSPDFLADLDERGIIRIGAEVRPGDILVGKVTPKGETELSAEERLLRAIFNEKSREVRDTSLKVPHGERGTIIGVKVFDSQDGDDELGSGVNQRVVVFIAQKRKITEGDKLAGRHGNKGVISRILPIEDMPFLADGTPVDIILNPLGIPGRMNFGQVLETHLGWIAKQGWNVEGKPKWAARLPEHAFSAAPGTKVATPVFDGALEIEIEGLLDSTTLTRDGDRLIGSTGKTQLFDGRSGEPFPMPVSVGYMYILKLHHLVDDKIHARSTGPYSMITQQPLGGKAQFGGQRFGEMEVWALEAYGAAYALQELLTIKSDDILGRVKVYEAIVKGENIQEPGIPESFKVLIKEMQSLCLNVEVLSADGTAVSLRDTDDEVFRAAEELGINISTRFESSSIDDI</sequence>
<dbReference type="GO" id="GO:0006351">
    <property type="term" value="P:DNA-templated transcription"/>
    <property type="evidence" value="ECO:0007669"/>
    <property type="project" value="UniProtKB-UniRule"/>
</dbReference>
<dbReference type="NCBIfam" id="NF001616">
    <property type="entry name" value="PRK00405.1"/>
    <property type="match status" value="1"/>
</dbReference>
<evidence type="ECO:0000313" key="15">
    <source>
        <dbReference type="EMBL" id="TFD63598.1"/>
    </source>
</evidence>
<dbReference type="InterPro" id="IPR042107">
    <property type="entry name" value="DNA-dir_RNA_pol_bsu_ext_1_sf"/>
</dbReference>
<dbReference type="InterPro" id="IPR014724">
    <property type="entry name" value="RNA_pol_RPB2_OB-fold"/>
</dbReference>
<dbReference type="EC" id="2.7.7.6" evidence="6 8"/>
<dbReference type="Gene3D" id="2.40.270.10">
    <property type="entry name" value="DNA-directed RNA polymerase, subunit 2, domain 6"/>
    <property type="match status" value="1"/>
</dbReference>
<keyword evidence="16" id="KW-1185">Reference proteome</keyword>
<comment type="similarity">
    <text evidence="6 7">Belongs to the RNA polymerase beta chain family.</text>
</comment>
<keyword evidence="3 6" id="KW-0548">Nucleotidyltransferase</keyword>
<dbReference type="EMBL" id="SOHK01000021">
    <property type="protein sequence ID" value="TFD63598.1"/>
    <property type="molecule type" value="Genomic_DNA"/>
</dbReference>
<evidence type="ECO:0000256" key="8">
    <source>
        <dbReference type="RuleBase" id="RU363031"/>
    </source>
</evidence>
<feature type="domain" description="RNA polymerase Rpb2" evidence="13">
    <location>
        <begin position="426"/>
        <end position="494"/>
    </location>
</feature>
<dbReference type="InterPro" id="IPR010243">
    <property type="entry name" value="RNA_pol_bsu_bac"/>
</dbReference>
<dbReference type="SUPFAM" id="SSF64484">
    <property type="entry name" value="beta and beta-prime subunits of DNA dependent RNA-polymerase"/>
    <property type="match status" value="1"/>
</dbReference>
<evidence type="ECO:0000259" key="9">
    <source>
        <dbReference type="Pfam" id="PF00562"/>
    </source>
</evidence>
<dbReference type="InterPro" id="IPR007641">
    <property type="entry name" value="RNA_pol_Rpb2_7"/>
</dbReference>
<keyword evidence="4 6" id="KW-0804">Transcription</keyword>
<dbReference type="Pfam" id="PF04563">
    <property type="entry name" value="RNA_pol_Rpb2_1"/>
    <property type="match status" value="1"/>
</dbReference>
<dbReference type="HAMAP" id="MF_01321">
    <property type="entry name" value="RNApol_bact_RpoB"/>
    <property type="match status" value="1"/>
</dbReference>
<dbReference type="Gene3D" id="2.30.150.10">
    <property type="entry name" value="DNA-directed RNA polymerase, beta subunit, external 1 domain"/>
    <property type="match status" value="1"/>
</dbReference>
<comment type="catalytic activity">
    <reaction evidence="5 6 8">
        <text>RNA(n) + a ribonucleoside 5'-triphosphate = RNA(n+1) + diphosphate</text>
        <dbReference type="Rhea" id="RHEA:21248"/>
        <dbReference type="Rhea" id="RHEA-COMP:14527"/>
        <dbReference type="Rhea" id="RHEA-COMP:17342"/>
        <dbReference type="ChEBI" id="CHEBI:33019"/>
        <dbReference type="ChEBI" id="CHEBI:61557"/>
        <dbReference type="ChEBI" id="CHEBI:140395"/>
        <dbReference type="EC" id="2.7.7.6"/>
    </reaction>
</comment>
<dbReference type="InterPro" id="IPR037033">
    <property type="entry name" value="DNA-dir_RNAP_su2_hyb_sf"/>
</dbReference>
<feature type="domain" description="DNA-directed RNA polymerase beta subunit external 1" evidence="14">
    <location>
        <begin position="504"/>
        <end position="570"/>
    </location>
</feature>
<dbReference type="Pfam" id="PF10385">
    <property type="entry name" value="RNA_pol_Rpb2_45"/>
    <property type="match status" value="1"/>
</dbReference>
<dbReference type="PROSITE" id="PS01166">
    <property type="entry name" value="RNA_POL_BETA"/>
    <property type="match status" value="1"/>
</dbReference>
<name>A0A4R9AK92_9MICO</name>
<dbReference type="Pfam" id="PF04565">
    <property type="entry name" value="RNA_pol_Rpb2_3"/>
    <property type="match status" value="1"/>
</dbReference>
<dbReference type="PANTHER" id="PTHR20856">
    <property type="entry name" value="DNA-DIRECTED RNA POLYMERASE I SUBUNIT 2"/>
    <property type="match status" value="1"/>
</dbReference>
<feature type="domain" description="RNA polymerase Rpb2" evidence="10">
    <location>
        <begin position="1050"/>
        <end position="1124"/>
    </location>
</feature>
<evidence type="ECO:0000256" key="5">
    <source>
        <dbReference type="ARBA" id="ARBA00048552"/>
    </source>
</evidence>
<dbReference type="InterPro" id="IPR007120">
    <property type="entry name" value="DNA-dir_RNAP_su2_dom"/>
</dbReference>
<evidence type="ECO:0000313" key="16">
    <source>
        <dbReference type="Proteomes" id="UP000298154"/>
    </source>
</evidence>
<dbReference type="InterPro" id="IPR007645">
    <property type="entry name" value="RNA_pol_Rpb2_3"/>
</dbReference>
<comment type="subunit">
    <text evidence="6 8">The RNAP catalytic core consists of 2 alpha, 1 beta, 1 beta' and 1 omega subunit. When a sigma factor is associated with the core the holoenzyme is formed, which can initiate transcription.</text>
</comment>
<dbReference type="Pfam" id="PF04561">
    <property type="entry name" value="RNA_pol_Rpb2_2"/>
    <property type="match status" value="1"/>
</dbReference>
<dbReference type="GO" id="GO:0032549">
    <property type="term" value="F:ribonucleoside binding"/>
    <property type="evidence" value="ECO:0007669"/>
    <property type="project" value="InterPro"/>
</dbReference>
<dbReference type="CDD" id="cd00653">
    <property type="entry name" value="RNA_pol_B_RPB2"/>
    <property type="match status" value="1"/>
</dbReference>
<evidence type="ECO:0000256" key="3">
    <source>
        <dbReference type="ARBA" id="ARBA00022695"/>
    </source>
</evidence>
<keyword evidence="1 6" id="KW-0240">DNA-directed RNA polymerase</keyword>
<evidence type="ECO:0000256" key="6">
    <source>
        <dbReference type="HAMAP-Rule" id="MF_01321"/>
    </source>
</evidence>
<feature type="domain" description="RNA polymerase Rpb2" evidence="11">
    <location>
        <begin position="168"/>
        <end position="367"/>
    </location>
</feature>
<dbReference type="GO" id="GO:0000428">
    <property type="term" value="C:DNA-directed RNA polymerase complex"/>
    <property type="evidence" value="ECO:0007669"/>
    <property type="project" value="UniProtKB-KW"/>
</dbReference>
<evidence type="ECO:0000256" key="7">
    <source>
        <dbReference type="RuleBase" id="RU000434"/>
    </source>
</evidence>
<dbReference type="AlphaFoldDB" id="A0A4R9AK92"/>
<reference evidence="15 16" key="1">
    <citation type="submission" date="2019-03" db="EMBL/GenBank/DDBJ databases">
        <title>Genomics of glacier-inhabiting Cryobacterium strains.</title>
        <authorList>
            <person name="Liu Q."/>
            <person name="Xin Y.-H."/>
        </authorList>
    </citation>
    <scope>NUCLEOTIDE SEQUENCE [LARGE SCALE GENOMIC DNA]</scope>
    <source>
        <strain evidence="15 16">Sr36</strain>
    </source>
</reference>
<dbReference type="OrthoDB" id="9803954at2"/>
<evidence type="ECO:0000259" key="12">
    <source>
        <dbReference type="Pfam" id="PF04563"/>
    </source>
</evidence>
<comment type="caution">
    <text evidence="15">The sequence shown here is derived from an EMBL/GenBank/DDBJ whole genome shotgun (WGS) entry which is preliminary data.</text>
</comment>
<dbReference type="GO" id="GO:0003899">
    <property type="term" value="F:DNA-directed RNA polymerase activity"/>
    <property type="evidence" value="ECO:0007669"/>
    <property type="project" value="UniProtKB-UniRule"/>
</dbReference>
<dbReference type="InterPro" id="IPR007642">
    <property type="entry name" value="RNA_pol_Rpb2_2"/>
</dbReference>
<evidence type="ECO:0000256" key="1">
    <source>
        <dbReference type="ARBA" id="ARBA00022478"/>
    </source>
</evidence>
<dbReference type="InterPro" id="IPR007121">
    <property type="entry name" value="RNA_pol_bsu_CS"/>
</dbReference>
<evidence type="ECO:0000259" key="13">
    <source>
        <dbReference type="Pfam" id="PF04565"/>
    </source>
</evidence>
<feature type="domain" description="RNA polymerase beta subunit protrusion" evidence="12">
    <location>
        <begin position="96"/>
        <end position="411"/>
    </location>
</feature>
<dbReference type="Pfam" id="PF04560">
    <property type="entry name" value="RNA_pol_Rpb2_7"/>
    <property type="match status" value="1"/>
</dbReference>
<evidence type="ECO:0000259" key="10">
    <source>
        <dbReference type="Pfam" id="PF04560"/>
    </source>
</evidence>
<dbReference type="RefSeq" id="WP_134556689.1">
    <property type="nucleotide sequence ID" value="NZ_SOHK01000021.1"/>
</dbReference>
<dbReference type="InterPro" id="IPR037034">
    <property type="entry name" value="RNA_pol_Rpb2_2_sf"/>
</dbReference>
<dbReference type="GO" id="GO:0003677">
    <property type="term" value="F:DNA binding"/>
    <property type="evidence" value="ECO:0007669"/>
    <property type="project" value="UniProtKB-UniRule"/>
</dbReference>
<dbReference type="Gene3D" id="3.90.1800.10">
    <property type="entry name" value="RNA polymerase alpha subunit dimerisation domain"/>
    <property type="match status" value="1"/>
</dbReference>
<comment type="function">
    <text evidence="6 8">DNA-dependent RNA polymerase catalyzes the transcription of DNA into RNA using the four ribonucleoside triphosphates as substrates.</text>
</comment>
<evidence type="ECO:0000256" key="4">
    <source>
        <dbReference type="ARBA" id="ARBA00023163"/>
    </source>
</evidence>
<dbReference type="Gene3D" id="3.90.1100.10">
    <property type="match status" value="1"/>
</dbReference>
<evidence type="ECO:0000259" key="11">
    <source>
        <dbReference type="Pfam" id="PF04561"/>
    </source>
</evidence>
<dbReference type="InterPro" id="IPR007644">
    <property type="entry name" value="RNA_pol_bsu_protrusion"/>
</dbReference>
<dbReference type="Proteomes" id="UP000298154">
    <property type="component" value="Unassembled WGS sequence"/>
</dbReference>
<dbReference type="InterPro" id="IPR019462">
    <property type="entry name" value="DNA-dir_RNA_pol_bsu_external_1"/>
</dbReference>
<evidence type="ECO:0000259" key="14">
    <source>
        <dbReference type="Pfam" id="PF10385"/>
    </source>
</evidence>
<feature type="domain" description="DNA-directed RNA polymerase subunit 2 hybrid-binding" evidence="9">
    <location>
        <begin position="632"/>
        <end position="1048"/>
    </location>
</feature>
<dbReference type="Pfam" id="PF00562">
    <property type="entry name" value="RNA_pol_Rpb2_6"/>
    <property type="match status" value="1"/>
</dbReference>
<dbReference type="FunFam" id="3.90.1800.10:FF:000001">
    <property type="entry name" value="DNA-directed RNA polymerase subunit beta"/>
    <property type="match status" value="1"/>
</dbReference>
<dbReference type="Gene3D" id="3.90.1110.10">
    <property type="entry name" value="RNA polymerase Rpb2, domain 2"/>
    <property type="match status" value="1"/>
</dbReference>
<gene>
    <name evidence="6 15" type="primary">rpoB</name>
    <name evidence="15" type="ORF">E3T47_14115</name>
</gene>
<dbReference type="InterPro" id="IPR015712">
    <property type="entry name" value="DNA-dir_RNA_pol_su2"/>
</dbReference>
<accession>A0A4R9AK92</accession>
<protein>
    <recommendedName>
        <fullName evidence="6 8">DNA-directed RNA polymerase subunit beta</fullName>
        <shortName evidence="6">RNAP subunit beta</shortName>
        <ecNumber evidence="6 8">2.7.7.6</ecNumber>
    </recommendedName>
    <alternativeName>
        <fullName evidence="6">RNA polymerase subunit beta</fullName>
    </alternativeName>
    <alternativeName>
        <fullName evidence="6">Transcriptase subunit beta</fullName>
    </alternativeName>
</protein>
<dbReference type="Gene3D" id="2.40.50.150">
    <property type="match status" value="1"/>
</dbReference>
<proteinExistence type="inferred from homology"/>
<dbReference type="Gene3D" id="2.40.50.100">
    <property type="match status" value="1"/>
</dbReference>
<organism evidence="15 16">
    <name type="scientific">Cryobacterium ruanii</name>
    <dbReference type="NCBI Taxonomy" id="1259197"/>
    <lineage>
        <taxon>Bacteria</taxon>
        <taxon>Bacillati</taxon>
        <taxon>Actinomycetota</taxon>
        <taxon>Actinomycetes</taxon>
        <taxon>Micrococcales</taxon>
        <taxon>Microbacteriaceae</taxon>
        <taxon>Cryobacterium</taxon>
    </lineage>
</organism>
<evidence type="ECO:0000256" key="2">
    <source>
        <dbReference type="ARBA" id="ARBA00022679"/>
    </source>
</evidence>